<accession>A0A367ZLR6</accession>
<dbReference type="EC" id="3.1.12.1" evidence="3 13"/>
<evidence type="ECO:0000256" key="11">
    <source>
        <dbReference type="ARBA" id="ARBA00023118"/>
    </source>
</evidence>
<dbReference type="GO" id="GO:0004527">
    <property type="term" value="F:exonuclease activity"/>
    <property type="evidence" value="ECO:0007669"/>
    <property type="project" value="UniProtKB-KW"/>
</dbReference>
<proteinExistence type="inferred from homology"/>
<dbReference type="InterPro" id="IPR011604">
    <property type="entry name" value="PDDEXK-like_dom_sf"/>
</dbReference>
<dbReference type="NCBIfam" id="TIGR00372">
    <property type="entry name" value="cas4"/>
    <property type="match status" value="1"/>
</dbReference>
<reference evidence="15 16" key="1">
    <citation type="submission" date="2018-05" db="EMBL/GenBank/DDBJ databases">
        <title>A metagenomic window into the 2 km-deep terrestrial subsurface aquifer revealed taxonomically and functionally diverse microbial community comprising novel uncultured bacterial lineages.</title>
        <authorList>
            <person name="Kadnikov V.V."/>
            <person name="Mardanov A.V."/>
            <person name="Beletsky A.V."/>
            <person name="Banks D."/>
            <person name="Pimenov N.V."/>
            <person name="Frank Y.A."/>
            <person name="Karnachuk O.V."/>
            <person name="Ravin N.V."/>
        </authorList>
    </citation>
    <scope>NUCLEOTIDE SEQUENCE [LARGE SCALE GENOMIC DNA]</scope>
    <source>
        <strain evidence="15">BY5</strain>
    </source>
</reference>
<evidence type="ECO:0000256" key="12">
    <source>
        <dbReference type="ARBA" id="ARBA00023211"/>
    </source>
</evidence>
<dbReference type="Gene3D" id="3.90.320.10">
    <property type="match status" value="1"/>
</dbReference>
<dbReference type="InterPro" id="IPR051827">
    <property type="entry name" value="Cas4_exonuclease"/>
</dbReference>
<evidence type="ECO:0000259" key="14">
    <source>
        <dbReference type="Pfam" id="PF01930"/>
    </source>
</evidence>
<dbReference type="GO" id="GO:0046872">
    <property type="term" value="F:metal ion binding"/>
    <property type="evidence" value="ECO:0007669"/>
    <property type="project" value="UniProtKB-KW"/>
</dbReference>
<comment type="cofactor">
    <cofactor evidence="13">
        <name>iron-sulfur cluster</name>
        <dbReference type="ChEBI" id="CHEBI:30408"/>
    </cofactor>
</comment>
<evidence type="ECO:0000256" key="2">
    <source>
        <dbReference type="ARBA" id="ARBA00009189"/>
    </source>
</evidence>
<evidence type="ECO:0000256" key="4">
    <source>
        <dbReference type="ARBA" id="ARBA00020049"/>
    </source>
</evidence>
<evidence type="ECO:0000256" key="13">
    <source>
        <dbReference type="RuleBase" id="RU365022"/>
    </source>
</evidence>
<keyword evidence="8 13" id="KW-0269">Exonuclease</keyword>
<evidence type="ECO:0000256" key="1">
    <source>
        <dbReference type="ARBA" id="ARBA00001966"/>
    </source>
</evidence>
<protein>
    <recommendedName>
        <fullName evidence="4 13">CRISPR-associated exonuclease Cas4</fullName>
        <ecNumber evidence="3 13">3.1.12.1</ecNumber>
    </recommendedName>
</protein>
<feature type="domain" description="DUF83" evidence="14">
    <location>
        <begin position="110"/>
        <end position="205"/>
    </location>
</feature>
<evidence type="ECO:0000256" key="8">
    <source>
        <dbReference type="ARBA" id="ARBA00022839"/>
    </source>
</evidence>
<comment type="similarity">
    <text evidence="2 13">Belongs to the CRISPR-associated exonuclease Cas4 family.</text>
</comment>
<keyword evidence="5 13" id="KW-0540">Nuclease</keyword>
<comment type="caution">
    <text evidence="15">The sequence shown here is derived from an EMBL/GenBank/DDBJ whole genome shotgun (WGS) entry which is preliminary data.</text>
</comment>
<evidence type="ECO:0000256" key="6">
    <source>
        <dbReference type="ARBA" id="ARBA00022723"/>
    </source>
</evidence>
<keyword evidence="6 13" id="KW-0479">Metal-binding</keyword>
<gene>
    <name evidence="15" type="ORF">OZSIB_0397</name>
</gene>
<sequence>MRYSEEDLLPISALQHLVFCERQWALIHLEGSWAENRLTAAGRVMHERVHSGEAETRREVRVTRGLALRSLTWGLIGKADVVEFHRVEEGEFQPGEAARLPRHAGWWIPVPVEYKVGKPKLERCDEVQLCAQALCLEEMLGVKVPRGELYYGKTCQRHEVLISEDLRRETAEAIARLRDLTEGKKQPRGRFDQKCEACSLRDLCQPRLAVRGRSVASYVEALFDPRQEGGTA</sequence>
<keyword evidence="7 13" id="KW-0378">Hydrolase</keyword>
<keyword evidence="9 13" id="KW-0408">Iron</keyword>
<evidence type="ECO:0000313" key="15">
    <source>
        <dbReference type="EMBL" id="RCK79055.1"/>
    </source>
</evidence>
<dbReference type="PANTHER" id="PTHR36531:SF6">
    <property type="entry name" value="DNA REPLICATION ATP-DEPENDENT HELICASE_NUCLEASE DNA2"/>
    <property type="match status" value="1"/>
</dbReference>
<dbReference type="InterPro" id="IPR013343">
    <property type="entry name" value="CRISPR-assoc_prot_Cas4"/>
</dbReference>
<evidence type="ECO:0000256" key="3">
    <source>
        <dbReference type="ARBA" id="ARBA00012768"/>
    </source>
</evidence>
<evidence type="ECO:0000313" key="16">
    <source>
        <dbReference type="Proteomes" id="UP000252355"/>
    </source>
</evidence>
<name>A0A367ZLR6_9BACT</name>
<evidence type="ECO:0000256" key="5">
    <source>
        <dbReference type="ARBA" id="ARBA00022722"/>
    </source>
</evidence>
<comment type="cofactor">
    <cofactor evidence="1">
        <name>[4Fe-4S] cluster</name>
        <dbReference type="ChEBI" id="CHEBI:49883"/>
    </cofactor>
</comment>
<dbReference type="PANTHER" id="PTHR36531">
    <property type="entry name" value="CRISPR-ASSOCIATED EXONUCLEASE CAS4"/>
    <property type="match status" value="1"/>
</dbReference>
<dbReference type="EMBL" id="QOQW01000016">
    <property type="protein sequence ID" value="RCK79055.1"/>
    <property type="molecule type" value="Genomic_DNA"/>
</dbReference>
<keyword evidence="11 13" id="KW-0051">Antiviral defense</keyword>
<evidence type="ECO:0000256" key="7">
    <source>
        <dbReference type="ARBA" id="ARBA00022801"/>
    </source>
</evidence>
<dbReference type="Pfam" id="PF01930">
    <property type="entry name" value="Cas_Cas4"/>
    <property type="match status" value="1"/>
</dbReference>
<organism evidence="15 16">
    <name type="scientific">Candidatus Ozemobacter sibiricus</name>
    <dbReference type="NCBI Taxonomy" id="2268124"/>
    <lineage>
        <taxon>Bacteria</taxon>
        <taxon>Candidatus Ozemobacteria</taxon>
        <taxon>Candidatus Ozemobacterales</taxon>
        <taxon>Candidatus Ozemobacteraceae</taxon>
        <taxon>Candidatus Ozemobacter</taxon>
    </lineage>
</organism>
<evidence type="ECO:0000256" key="10">
    <source>
        <dbReference type="ARBA" id="ARBA00023014"/>
    </source>
</evidence>
<evidence type="ECO:0000256" key="9">
    <source>
        <dbReference type="ARBA" id="ARBA00023004"/>
    </source>
</evidence>
<dbReference type="AlphaFoldDB" id="A0A367ZLR6"/>
<comment type="cofactor">
    <cofactor evidence="13">
        <name>Mg(2+)</name>
        <dbReference type="ChEBI" id="CHEBI:18420"/>
    </cofactor>
    <cofactor evidence="13">
        <name>Mn(2+)</name>
        <dbReference type="ChEBI" id="CHEBI:29035"/>
    </cofactor>
    <text evidence="13">Mg(2+) or Mn(2+) required for ssDNA cleavage activity.</text>
</comment>
<dbReference type="GO" id="GO:0051536">
    <property type="term" value="F:iron-sulfur cluster binding"/>
    <property type="evidence" value="ECO:0007669"/>
    <property type="project" value="UniProtKB-KW"/>
</dbReference>
<keyword evidence="10 13" id="KW-0411">Iron-sulfur</keyword>
<dbReference type="InterPro" id="IPR022765">
    <property type="entry name" value="Dna2/Cas4_DUF83"/>
</dbReference>
<dbReference type="Proteomes" id="UP000252355">
    <property type="component" value="Unassembled WGS sequence"/>
</dbReference>
<comment type="function">
    <text evidence="13">CRISPR (clustered regularly interspaced short palindromic repeat) is an adaptive immune system that provides protection against mobile genetic elements (viruses, transposable elements and conjugative plasmids). CRISPR clusters contain sequences complementary to antecedent mobile elements and target invading nucleic acids. CRISPR clusters are transcribed and processed into CRISPR RNA (crRNA).</text>
</comment>
<dbReference type="GO" id="GO:0051607">
    <property type="term" value="P:defense response to virus"/>
    <property type="evidence" value="ECO:0007669"/>
    <property type="project" value="UniProtKB-KW"/>
</dbReference>
<keyword evidence="12 13" id="KW-0464">Manganese</keyword>